<dbReference type="PROSITE" id="PS01124">
    <property type="entry name" value="HTH_ARAC_FAMILY_2"/>
    <property type="match status" value="1"/>
</dbReference>
<dbReference type="Proteomes" id="UP000198854">
    <property type="component" value="Unassembled WGS sequence"/>
</dbReference>
<keyword evidence="6" id="KW-1185">Reference proteome</keyword>
<dbReference type="EMBL" id="FNDD01000003">
    <property type="protein sequence ID" value="SDG83411.1"/>
    <property type="molecule type" value="Genomic_DNA"/>
</dbReference>
<evidence type="ECO:0000313" key="6">
    <source>
        <dbReference type="Proteomes" id="UP000198854"/>
    </source>
</evidence>
<evidence type="ECO:0000256" key="1">
    <source>
        <dbReference type="ARBA" id="ARBA00023015"/>
    </source>
</evidence>
<proteinExistence type="predicted"/>
<dbReference type="PRINTS" id="PR00032">
    <property type="entry name" value="HTHARAC"/>
</dbReference>
<evidence type="ECO:0000256" key="2">
    <source>
        <dbReference type="ARBA" id="ARBA00023125"/>
    </source>
</evidence>
<evidence type="ECO:0000259" key="4">
    <source>
        <dbReference type="PROSITE" id="PS01124"/>
    </source>
</evidence>
<accession>A0A1G7XH55</accession>
<dbReference type="InterPro" id="IPR018060">
    <property type="entry name" value="HTH_AraC"/>
</dbReference>
<keyword evidence="1" id="KW-0805">Transcription regulation</keyword>
<dbReference type="STRING" id="861298.SAMN04488136_103158"/>
<dbReference type="Pfam" id="PF14525">
    <property type="entry name" value="AraC_binding_2"/>
    <property type="match status" value="1"/>
</dbReference>
<dbReference type="AlphaFoldDB" id="A0A1G7XH55"/>
<dbReference type="Gene3D" id="1.10.10.60">
    <property type="entry name" value="Homeodomain-like"/>
    <property type="match status" value="1"/>
</dbReference>
<dbReference type="GO" id="GO:0043565">
    <property type="term" value="F:sequence-specific DNA binding"/>
    <property type="evidence" value="ECO:0007669"/>
    <property type="project" value="InterPro"/>
</dbReference>
<dbReference type="GO" id="GO:0003700">
    <property type="term" value="F:DNA-binding transcription factor activity"/>
    <property type="evidence" value="ECO:0007669"/>
    <property type="project" value="InterPro"/>
</dbReference>
<dbReference type="OrthoDB" id="5582699at2"/>
<dbReference type="InterPro" id="IPR020449">
    <property type="entry name" value="Tscrpt_reg_AraC-type_HTH"/>
</dbReference>
<dbReference type="SMART" id="SM00342">
    <property type="entry name" value="HTH_ARAC"/>
    <property type="match status" value="1"/>
</dbReference>
<name>A0A1G7XH55_9VIBR</name>
<dbReference type="InterPro" id="IPR035418">
    <property type="entry name" value="AraC-bd_2"/>
</dbReference>
<gene>
    <name evidence="5" type="ORF">SAMN04488136_103158</name>
</gene>
<sequence>MGRSYSTRDVRAQESFEYWQNLVGSTYSAFTRNTNLTEGDFQGELSVKSLGRSALITRILSTPMEYHEKEEASYTDDYFICLSLCPYAQLTQNGTTTEQFSGDMVIYDNNQPFSYRFPEGDNQIVISVPHIVFNAKVNNAETLLNKTLKCGSPLGRFVGSMIQQAWETEEQEDIFGDKMLSAILTMLRSAFEAASPEGNHAVQRDKKDSLTLVQQFIIEHIGEHSLSVESISQQFHMSSRTLSRLFSKENTSVMRWVWQQRIKVSYKLIMTNKDVPISEIAHQNGFSNISHFSKMFKETYGVTPSQLRQV</sequence>
<dbReference type="InterPro" id="IPR009057">
    <property type="entry name" value="Homeodomain-like_sf"/>
</dbReference>
<evidence type="ECO:0000256" key="3">
    <source>
        <dbReference type="ARBA" id="ARBA00023163"/>
    </source>
</evidence>
<dbReference type="SUPFAM" id="SSF46689">
    <property type="entry name" value="Homeodomain-like"/>
    <property type="match status" value="1"/>
</dbReference>
<dbReference type="PANTHER" id="PTHR43280:SF31">
    <property type="entry name" value="TRANSCRIPTIONAL REGULATORY PROTEIN"/>
    <property type="match status" value="1"/>
</dbReference>
<evidence type="ECO:0000313" key="5">
    <source>
        <dbReference type="EMBL" id="SDG83411.1"/>
    </source>
</evidence>
<dbReference type="Pfam" id="PF12833">
    <property type="entry name" value="HTH_18"/>
    <property type="match status" value="1"/>
</dbReference>
<feature type="domain" description="HTH araC/xylS-type" evidence="4">
    <location>
        <begin position="211"/>
        <end position="310"/>
    </location>
</feature>
<keyword evidence="3" id="KW-0804">Transcription</keyword>
<dbReference type="RefSeq" id="WP_093270027.1">
    <property type="nucleotide sequence ID" value="NZ_FNDD01000003.1"/>
</dbReference>
<organism evidence="5 6">
    <name type="scientific">Vibrio xiamenensis</name>
    <dbReference type="NCBI Taxonomy" id="861298"/>
    <lineage>
        <taxon>Bacteria</taxon>
        <taxon>Pseudomonadati</taxon>
        <taxon>Pseudomonadota</taxon>
        <taxon>Gammaproteobacteria</taxon>
        <taxon>Vibrionales</taxon>
        <taxon>Vibrionaceae</taxon>
        <taxon>Vibrio</taxon>
    </lineage>
</organism>
<protein>
    <submittedName>
        <fullName evidence="5">AraC-type DNA-binding protein</fullName>
    </submittedName>
</protein>
<keyword evidence="2 5" id="KW-0238">DNA-binding</keyword>
<dbReference type="PANTHER" id="PTHR43280">
    <property type="entry name" value="ARAC-FAMILY TRANSCRIPTIONAL REGULATOR"/>
    <property type="match status" value="1"/>
</dbReference>
<reference evidence="5 6" key="1">
    <citation type="submission" date="2016-10" db="EMBL/GenBank/DDBJ databases">
        <authorList>
            <person name="de Groot N.N."/>
        </authorList>
    </citation>
    <scope>NUCLEOTIDE SEQUENCE [LARGE SCALE GENOMIC DNA]</scope>
    <source>
        <strain evidence="5 6">CGMCC 1.10228</strain>
    </source>
</reference>